<dbReference type="VEuPathDB" id="MicrosporidiaDB:NCER_101916"/>
<gene>
    <name evidence="1" type="ORF">NCER_101916</name>
</gene>
<sequence length="149" mass="17507">MKKLRSFTEVFSDLISNEFSLNLYFGKIVHKITEHRYSLNILNPIILTKLPSLYKFKIKGNDNLIKNQYTTYISDIKEPISITYIHFPNKIYDVMIYQYRGTKPKTCNSFTVGKDKEFVLEVGDKKVDDILQLLTGLCEDVHYKLNKKE</sequence>
<reference evidence="2" key="1">
    <citation type="journal article" date="2009" name="PLoS Pathog.">
        <title>Genomic analyses of the microsporidian Nosema ceranae, an emergent pathogen of honey bees.</title>
        <authorList>
            <person name="Cornman R.S."/>
            <person name="Chen Y.P."/>
            <person name="Schatz M.C."/>
            <person name="Street C."/>
            <person name="Zhao Y."/>
            <person name="Desany B."/>
            <person name="Egholm M."/>
            <person name="Hutchison S."/>
            <person name="Pettis J.S."/>
            <person name="Lipkin W.I."/>
            <person name="Evans J.D."/>
        </authorList>
    </citation>
    <scope>NUCLEOTIDE SEQUENCE [LARGE SCALE GENOMIC DNA]</scope>
    <source>
        <strain evidence="2">BRL01</strain>
    </source>
</reference>
<protein>
    <submittedName>
        <fullName evidence="1">Uncharacterized protein</fullName>
    </submittedName>
</protein>
<dbReference type="EMBL" id="ACOL01000351">
    <property type="protein sequence ID" value="EEQ81595.1"/>
    <property type="molecule type" value="Genomic_DNA"/>
</dbReference>
<evidence type="ECO:0000313" key="2">
    <source>
        <dbReference type="Proteomes" id="UP000009082"/>
    </source>
</evidence>
<evidence type="ECO:0000313" key="1">
    <source>
        <dbReference type="EMBL" id="EEQ81595.1"/>
    </source>
</evidence>
<dbReference type="Proteomes" id="UP000009082">
    <property type="component" value="Unassembled WGS sequence"/>
</dbReference>
<organism evidence="2">
    <name type="scientific">Vairimorpha ceranae (strain BRL01)</name>
    <name type="common">Microsporidian parasite</name>
    <name type="synonym">Nosema ceranae</name>
    <dbReference type="NCBI Taxonomy" id="578460"/>
    <lineage>
        <taxon>Eukaryota</taxon>
        <taxon>Fungi</taxon>
        <taxon>Fungi incertae sedis</taxon>
        <taxon>Microsporidia</taxon>
        <taxon>Nosematidae</taxon>
        <taxon>Vairimorpha</taxon>
    </lineage>
</organism>
<dbReference type="InParanoid" id="C4VB06"/>
<accession>C4VB06</accession>
<dbReference type="KEGG" id="nce:NCER_101916"/>
<name>C4VB06_VAIC1</name>
<dbReference type="HOGENOM" id="CLU_1750218_0_0_1"/>
<proteinExistence type="predicted"/>
<dbReference type="AlphaFoldDB" id="C4VB06"/>